<name>A0A8H4AQ28_GIGMA</name>
<feature type="region of interest" description="Disordered" evidence="1">
    <location>
        <begin position="51"/>
        <end position="74"/>
    </location>
</feature>
<feature type="compositionally biased region" description="Basic and acidic residues" evidence="1">
    <location>
        <begin position="57"/>
        <end position="68"/>
    </location>
</feature>
<gene>
    <name evidence="2" type="ORF">F8M41_015916</name>
</gene>
<evidence type="ECO:0000313" key="3">
    <source>
        <dbReference type="Proteomes" id="UP000439903"/>
    </source>
</evidence>
<dbReference type="Proteomes" id="UP000439903">
    <property type="component" value="Unassembled WGS sequence"/>
</dbReference>
<proteinExistence type="predicted"/>
<evidence type="ECO:0000256" key="1">
    <source>
        <dbReference type="SAM" id="MobiDB-lite"/>
    </source>
</evidence>
<evidence type="ECO:0000313" key="2">
    <source>
        <dbReference type="EMBL" id="KAF0521125.1"/>
    </source>
</evidence>
<sequence>MTISQLFCKSKNLSEKKAISRNFSSTEETLEEITFQDMDIYSQYKSENLIPDLENSNDGKHPPEKNLNDRGVNSMGDIRKPANLIFNKFKMFCCAASRNVDGSESLNFIF</sequence>
<protein>
    <submittedName>
        <fullName evidence="2">Uncharacterized protein</fullName>
    </submittedName>
</protein>
<keyword evidence="3" id="KW-1185">Reference proteome</keyword>
<comment type="caution">
    <text evidence="2">The sequence shown here is derived from an EMBL/GenBank/DDBJ whole genome shotgun (WGS) entry which is preliminary data.</text>
</comment>
<accession>A0A8H4AQ28</accession>
<reference evidence="2 3" key="1">
    <citation type="journal article" date="2019" name="Environ. Microbiol.">
        <title>At the nexus of three kingdoms: the genome of the mycorrhizal fungus Gigaspora margarita provides insights into plant, endobacterial and fungal interactions.</title>
        <authorList>
            <person name="Venice F."/>
            <person name="Ghignone S."/>
            <person name="Salvioli di Fossalunga A."/>
            <person name="Amselem J."/>
            <person name="Novero M."/>
            <person name="Xianan X."/>
            <person name="Sedzielewska Toro K."/>
            <person name="Morin E."/>
            <person name="Lipzen A."/>
            <person name="Grigoriev I.V."/>
            <person name="Henrissat B."/>
            <person name="Martin F.M."/>
            <person name="Bonfante P."/>
        </authorList>
    </citation>
    <scope>NUCLEOTIDE SEQUENCE [LARGE SCALE GENOMIC DNA]</scope>
    <source>
        <strain evidence="2 3">BEG34</strain>
    </source>
</reference>
<dbReference type="AlphaFoldDB" id="A0A8H4AQ28"/>
<organism evidence="2 3">
    <name type="scientific">Gigaspora margarita</name>
    <dbReference type="NCBI Taxonomy" id="4874"/>
    <lineage>
        <taxon>Eukaryota</taxon>
        <taxon>Fungi</taxon>
        <taxon>Fungi incertae sedis</taxon>
        <taxon>Mucoromycota</taxon>
        <taxon>Glomeromycotina</taxon>
        <taxon>Glomeromycetes</taxon>
        <taxon>Diversisporales</taxon>
        <taxon>Gigasporaceae</taxon>
        <taxon>Gigaspora</taxon>
    </lineage>
</organism>
<dbReference type="EMBL" id="WTPW01000339">
    <property type="protein sequence ID" value="KAF0521125.1"/>
    <property type="molecule type" value="Genomic_DNA"/>
</dbReference>